<protein>
    <submittedName>
        <fullName evidence="2">(thale cress) hypothetical protein</fullName>
    </submittedName>
</protein>
<name>A0A7G2FC72_ARATH</name>
<evidence type="ECO:0000256" key="1">
    <source>
        <dbReference type="SAM" id="MobiDB-lite"/>
    </source>
</evidence>
<organism evidence="2 3">
    <name type="scientific">Arabidopsis thaliana</name>
    <name type="common">Mouse-ear cress</name>
    <dbReference type="NCBI Taxonomy" id="3702"/>
    <lineage>
        <taxon>Eukaryota</taxon>
        <taxon>Viridiplantae</taxon>
        <taxon>Streptophyta</taxon>
        <taxon>Embryophyta</taxon>
        <taxon>Tracheophyta</taxon>
        <taxon>Spermatophyta</taxon>
        <taxon>Magnoliopsida</taxon>
        <taxon>eudicotyledons</taxon>
        <taxon>Gunneridae</taxon>
        <taxon>Pentapetalae</taxon>
        <taxon>rosids</taxon>
        <taxon>malvids</taxon>
        <taxon>Brassicales</taxon>
        <taxon>Brassicaceae</taxon>
        <taxon>Camelineae</taxon>
        <taxon>Arabidopsis</taxon>
    </lineage>
</organism>
<dbReference type="EMBL" id="LR881470">
    <property type="protein sequence ID" value="CAD5333416.1"/>
    <property type="molecule type" value="Genomic_DNA"/>
</dbReference>
<accession>A0A7G2FC72</accession>
<evidence type="ECO:0000313" key="2">
    <source>
        <dbReference type="EMBL" id="CAD5333416.1"/>
    </source>
</evidence>
<sequence length="48" mass="5703">MSSSYRKNARTRLKNGCVRHSKSMSQRRQAVRTTKPHRRRWSPGRFGT</sequence>
<proteinExistence type="predicted"/>
<dbReference type="AlphaFoldDB" id="A0A7G2FC72"/>
<dbReference type="Proteomes" id="UP000516314">
    <property type="component" value="Chromosome 5"/>
</dbReference>
<reference evidence="2 3" key="1">
    <citation type="submission" date="2020-09" db="EMBL/GenBank/DDBJ databases">
        <authorList>
            <person name="Ashkenazy H."/>
        </authorList>
    </citation>
    <scope>NUCLEOTIDE SEQUENCE [LARGE SCALE GENOMIC DNA]</scope>
    <source>
        <strain evidence="3">cv. Cdm-0</strain>
    </source>
</reference>
<feature type="compositionally biased region" description="Polar residues" evidence="1">
    <location>
        <begin position="23"/>
        <end position="32"/>
    </location>
</feature>
<feature type="region of interest" description="Disordered" evidence="1">
    <location>
        <begin position="1"/>
        <end position="48"/>
    </location>
</feature>
<evidence type="ECO:0000313" key="3">
    <source>
        <dbReference type="Proteomes" id="UP000516314"/>
    </source>
</evidence>
<gene>
    <name evidence="2" type="ORF">AT9943_LOCUS20773</name>
</gene>
<feature type="compositionally biased region" description="Basic residues" evidence="1">
    <location>
        <begin position="7"/>
        <end position="22"/>
    </location>
</feature>